<dbReference type="InterPro" id="IPR000219">
    <property type="entry name" value="DH_dom"/>
</dbReference>
<feature type="compositionally biased region" description="Basic and acidic residues" evidence="7">
    <location>
        <begin position="615"/>
        <end position="633"/>
    </location>
</feature>
<feature type="compositionally biased region" description="Polar residues" evidence="7">
    <location>
        <begin position="924"/>
        <end position="934"/>
    </location>
</feature>
<dbReference type="PROSITE" id="PS50222">
    <property type="entry name" value="EF_HAND_2"/>
    <property type="match status" value="1"/>
</dbReference>
<dbReference type="PROSITE" id="PS00741">
    <property type="entry name" value="DH_1"/>
    <property type="match status" value="1"/>
</dbReference>
<dbReference type="PROSITE" id="PS50031">
    <property type="entry name" value="EH"/>
    <property type="match status" value="1"/>
</dbReference>
<dbReference type="CDD" id="cd00174">
    <property type="entry name" value="SH3"/>
    <property type="match status" value="2"/>
</dbReference>
<dbReference type="InterPro" id="IPR011992">
    <property type="entry name" value="EF-hand-dom_pair"/>
</dbReference>
<feature type="compositionally biased region" description="Pro residues" evidence="7">
    <location>
        <begin position="592"/>
        <end position="609"/>
    </location>
</feature>
<feature type="domain" description="WH2" evidence="13">
    <location>
        <begin position="1038"/>
        <end position="1055"/>
    </location>
</feature>
<feature type="compositionally biased region" description="Pro residues" evidence="7">
    <location>
        <begin position="1004"/>
        <end position="1029"/>
    </location>
</feature>
<feature type="compositionally biased region" description="Basic and acidic residues" evidence="7">
    <location>
        <begin position="384"/>
        <end position="393"/>
    </location>
</feature>
<dbReference type="SUPFAM" id="SSF47473">
    <property type="entry name" value="EF-hand"/>
    <property type="match status" value="1"/>
</dbReference>
<evidence type="ECO:0000313" key="15">
    <source>
        <dbReference type="Proteomes" id="UP001219525"/>
    </source>
</evidence>
<evidence type="ECO:0000259" key="11">
    <source>
        <dbReference type="PROSITE" id="PS50031"/>
    </source>
</evidence>
<dbReference type="GO" id="GO:0005085">
    <property type="term" value="F:guanyl-nucleotide exchange factor activity"/>
    <property type="evidence" value="ECO:0007669"/>
    <property type="project" value="InterPro"/>
</dbReference>
<dbReference type="SUPFAM" id="SSF50729">
    <property type="entry name" value="PH domain-like"/>
    <property type="match status" value="1"/>
</dbReference>
<feature type="region of interest" description="Disordered" evidence="7">
    <location>
        <begin position="1292"/>
        <end position="1405"/>
    </location>
</feature>
<dbReference type="Gene3D" id="2.30.29.30">
    <property type="entry name" value="Pleckstrin-homology domain (PH domain)/Phosphotyrosine-binding domain (PTB)"/>
    <property type="match status" value="1"/>
</dbReference>
<evidence type="ECO:0000256" key="7">
    <source>
        <dbReference type="SAM" id="MobiDB-lite"/>
    </source>
</evidence>
<dbReference type="GO" id="GO:0005737">
    <property type="term" value="C:cytoplasm"/>
    <property type="evidence" value="ECO:0007669"/>
    <property type="project" value="UniProtKB-SubCell"/>
</dbReference>
<evidence type="ECO:0000313" key="14">
    <source>
        <dbReference type="EMBL" id="KAJ7221504.1"/>
    </source>
</evidence>
<feature type="compositionally biased region" description="Basic and acidic residues" evidence="7">
    <location>
        <begin position="959"/>
        <end position="968"/>
    </location>
</feature>
<dbReference type="PROSITE" id="PS50010">
    <property type="entry name" value="DH_2"/>
    <property type="match status" value="1"/>
</dbReference>
<feature type="compositionally biased region" description="Basic and acidic residues" evidence="7">
    <location>
        <begin position="674"/>
        <end position="696"/>
    </location>
</feature>
<dbReference type="Pfam" id="PF12763">
    <property type="entry name" value="EH"/>
    <property type="match status" value="1"/>
</dbReference>
<keyword evidence="5" id="KW-0963">Cytoplasm</keyword>
<reference evidence="14" key="1">
    <citation type="submission" date="2023-03" db="EMBL/GenBank/DDBJ databases">
        <title>Massive genome expansion in bonnet fungi (Mycena s.s.) driven by repeated elements and novel gene families across ecological guilds.</title>
        <authorList>
            <consortium name="Lawrence Berkeley National Laboratory"/>
            <person name="Harder C.B."/>
            <person name="Miyauchi S."/>
            <person name="Viragh M."/>
            <person name="Kuo A."/>
            <person name="Thoen E."/>
            <person name="Andreopoulos B."/>
            <person name="Lu D."/>
            <person name="Skrede I."/>
            <person name="Drula E."/>
            <person name="Henrissat B."/>
            <person name="Morin E."/>
            <person name="Kohler A."/>
            <person name="Barry K."/>
            <person name="LaButti K."/>
            <person name="Morin E."/>
            <person name="Salamov A."/>
            <person name="Lipzen A."/>
            <person name="Mereny Z."/>
            <person name="Hegedus B."/>
            <person name="Baldrian P."/>
            <person name="Stursova M."/>
            <person name="Weitz H."/>
            <person name="Taylor A."/>
            <person name="Grigoriev I.V."/>
            <person name="Nagy L.G."/>
            <person name="Martin F."/>
            <person name="Kauserud H."/>
        </authorList>
    </citation>
    <scope>NUCLEOTIDE SEQUENCE</scope>
    <source>
        <strain evidence="14">9144</strain>
    </source>
</reference>
<dbReference type="PANTHER" id="PTHR46006:SF6">
    <property type="entry name" value="INTERSECTIN-2 ISOFORM X1"/>
    <property type="match status" value="1"/>
</dbReference>
<dbReference type="SUPFAM" id="SSF50044">
    <property type="entry name" value="SH3-domain"/>
    <property type="match status" value="2"/>
</dbReference>
<dbReference type="Pfam" id="PF00018">
    <property type="entry name" value="SH3_1"/>
    <property type="match status" value="2"/>
</dbReference>
<feature type="domain" description="EH" evidence="11">
    <location>
        <begin position="226"/>
        <end position="315"/>
    </location>
</feature>
<dbReference type="InterPro" id="IPR035899">
    <property type="entry name" value="DBL_dom_sf"/>
</dbReference>
<evidence type="ECO:0000259" key="8">
    <source>
        <dbReference type="PROSITE" id="PS50002"/>
    </source>
</evidence>
<dbReference type="InterPro" id="IPR036028">
    <property type="entry name" value="SH3-like_dom_sf"/>
</dbReference>
<dbReference type="SMART" id="SM00233">
    <property type="entry name" value="PH"/>
    <property type="match status" value="1"/>
</dbReference>
<proteinExistence type="predicted"/>
<evidence type="ECO:0000259" key="10">
    <source>
        <dbReference type="PROSITE" id="PS50010"/>
    </source>
</evidence>
<evidence type="ECO:0000256" key="2">
    <source>
        <dbReference type="ARBA" id="ARBA00015110"/>
    </source>
</evidence>
<dbReference type="CDD" id="cd00052">
    <property type="entry name" value="EH"/>
    <property type="match status" value="1"/>
</dbReference>
<dbReference type="SUPFAM" id="SSF48065">
    <property type="entry name" value="DBL homology domain (DH-domain)"/>
    <property type="match status" value="1"/>
</dbReference>
<evidence type="ECO:0000259" key="13">
    <source>
        <dbReference type="PROSITE" id="PS51082"/>
    </source>
</evidence>
<feature type="compositionally biased region" description="Basic and acidic residues" evidence="7">
    <location>
        <begin position="803"/>
        <end position="833"/>
    </location>
</feature>
<dbReference type="GO" id="GO:0005509">
    <property type="term" value="F:calcium ion binding"/>
    <property type="evidence" value="ECO:0007669"/>
    <property type="project" value="InterPro"/>
</dbReference>
<feature type="compositionally biased region" description="Pro residues" evidence="7">
    <location>
        <begin position="710"/>
        <end position="738"/>
    </location>
</feature>
<dbReference type="PROSITE" id="PS50002">
    <property type="entry name" value="SH3"/>
    <property type="match status" value="1"/>
</dbReference>
<dbReference type="Gene3D" id="1.10.238.10">
    <property type="entry name" value="EF-hand"/>
    <property type="match status" value="1"/>
</dbReference>
<feature type="compositionally biased region" description="Basic and acidic residues" evidence="7">
    <location>
        <begin position="514"/>
        <end position="563"/>
    </location>
</feature>
<feature type="compositionally biased region" description="Low complexity" evidence="7">
    <location>
        <begin position="1392"/>
        <end position="1403"/>
    </location>
</feature>
<feature type="compositionally biased region" description="Low complexity" evidence="7">
    <location>
        <begin position="1444"/>
        <end position="1461"/>
    </location>
</feature>
<evidence type="ECO:0000259" key="9">
    <source>
        <dbReference type="PROSITE" id="PS50003"/>
    </source>
</evidence>
<feature type="region of interest" description="Disordered" evidence="7">
    <location>
        <begin position="1"/>
        <end position="87"/>
    </location>
</feature>
<feature type="compositionally biased region" description="Acidic residues" evidence="7">
    <location>
        <begin position="941"/>
        <end position="958"/>
    </location>
</feature>
<keyword evidence="15" id="KW-1185">Reference proteome</keyword>
<evidence type="ECO:0000256" key="5">
    <source>
        <dbReference type="ARBA" id="ARBA00022490"/>
    </source>
</evidence>
<evidence type="ECO:0000256" key="6">
    <source>
        <dbReference type="PROSITE-ProRule" id="PRU00192"/>
    </source>
</evidence>
<evidence type="ECO:0000256" key="4">
    <source>
        <dbReference type="ARBA" id="ARBA00022443"/>
    </source>
</evidence>
<dbReference type="GO" id="GO:0035025">
    <property type="term" value="P:positive regulation of Rho protein signal transduction"/>
    <property type="evidence" value="ECO:0007669"/>
    <property type="project" value="TreeGrafter"/>
</dbReference>
<dbReference type="Pfam" id="PF16652">
    <property type="entry name" value="PH_13"/>
    <property type="match status" value="1"/>
</dbReference>
<dbReference type="PROSITE" id="PS51082">
    <property type="entry name" value="WH2"/>
    <property type="match status" value="1"/>
</dbReference>
<feature type="compositionally biased region" description="Low complexity" evidence="7">
    <location>
        <begin position="885"/>
        <end position="910"/>
    </location>
</feature>
<dbReference type="InterPro" id="IPR001452">
    <property type="entry name" value="SH3_domain"/>
</dbReference>
<evidence type="ECO:0000256" key="3">
    <source>
        <dbReference type="ARBA" id="ARBA00020728"/>
    </source>
</evidence>
<dbReference type="SMART" id="SM00325">
    <property type="entry name" value="RhoGEF"/>
    <property type="match status" value="1"/>
</dbReference>
<feature type="domain" description="SH3" evidence="8">
    <location>
        <begin position="1233"/>
        <end position="1292"/>
    </location>
</feature>
<feature type="region of interest" description="Disordered" evidence="7">
    <location>
        <begin position="1052"/>
        <end position="1077"/>
    </location>
</feature>
<feature type="compositionally biased region" description="Polar residues" evidence="7">
    <location>
        <begin position="865"/>
        <end position="876"/>
    </location>
</feature>
<gene>
    <name evidence="14" type="ORF">GGX14DRAFT_492415</name>
</gene>
<keyword evidence="4 6" id="KW-0728">SH3 domain</keyword>
<feature type="compositionally biased region" description="Basic and acidic residues" evidence="7">
    <location>
        <begin position="772"/>
        <end position="796"/>
    </location>
</feature>
<feature type="compositionally biased region" description="Basic and acidic residues" evidence="7">
    <location>
        <begin position="1349"/>
        <end position="1358"/>
    </location>
</feature>
<name>A0AAD6VXA6_9AGAR</name>
<dbReference type="SMART" id="SM00027">
    <property type="entry name" value="EH"/>
    <property type="match status" value="1"/>
</dbReference>
<dbReference type="CDD" id="cd00160">
    <property type="entry name" value="RhoGEF"/>
    <property type="match status" value="1"/>
</dbReference>
<dbReference type="GO" id="GO:0035556">
    <property type="term" value="P:intracellular signal transduction"/>
    <property type="evidence" value="ECO:0007669"/>
    <property type="project" value="InterPro"/>
</dbReference>
<dbReference type="InterPro" id="IPR000261">
    <property type="entry name" value="EH_dom"/>
</dbReference>
<dbReference type="InterPro" id="IPR001849">
    <property type="entry name" value="PH_domain"/>
</dbReference>
<comment type="caution">
    <text evidence="14">The sequence shown here is derived from an EMBL/GenBank/DDBJ whole genome shotgun (WGS) entry which is preliminary data.</text>
</comment>
<dbReference type="Pfam" id="PF00621">
    <property type="entry name" value="RhoGEF"/>
    <property type="match status" value="1"/>
</dbReference>
<evidence type="ECO:0000256" key="1">
    <source>
        <dbReference type="ARBA" id="ARBA00004496"/>
    </source>
</evidence>
<dbReference type="PROSITE" id="PS50003">
    <property type="entry name" value="PH_DOMAIN"/>
    <property type="match status" value="1"/>
</dbReference>
<dbReference type="Gene3D" id="2.30.30.40">
    <property type="entry name" value="SH3 Domains"/>
    <property type="match status" value="2"/>
</dbReference>
<dbReference type="InterPro" id="IPR001331">
    <property type="entry name" value="GDS_CDC24_CS"/>
</dbReference>
<dbReference type="EMBL" id="JARJCW010000008">
    <property type="protein sequence ID" value="KAJ7221504.1"/>
    <property type="molecule type" value="Genomic_DNA"/>
</dbReference>
<dbReference type="GO" id="GO:0003779">
    <property type="term" value="F:actin binding"/>
    <property type="evidence" value="ECO:0007669"/>
    <property type="project" value="InterPro"/>
</dbReference>
<feature type="compositionally biased region" description="Pro residues" evidence="7">
    <location>
        <begin position="850"/>
        <end position="864"/>
    </location>
</feature>
<dbReference type="Gene3D" id="1.20.900.10">
    <property type="entry name" value="Dbl homology (DH) domain"/>
    <property type="match status" value="1"/>
</dbReference>
<feature type="domain" description="EF-hand" evidence="12">
    <location>
        <begin position="259"/>
        <end position="294"/>
    </location>
</feature>
<evidence type="ECO:0000259" key="12">
    <source>
        <dbReference type="PROSITE" id="PS50222"/>
    </source>
</evidence>
<dbReference type="InterPro" id="IPR011993">
    <property type="entry name" value="PH-like_dom_sf"/>
</dbReference>
<feature type="region of interest" description="Disordered" evidence="7">
    <location>
        <begin position="514"/>
        <end position="1036"/>
    </location>
</feature>
<accession>A0AAD6VXA6</accession>
<feature type="region of interest" description="Disordered" evidence="7">
    <location>
        <begin position="1438"/>
        <end position="1462"/>
    </location>
</feature>
<feature type="compositionally biased region" description="Basic and acidic residues" evidence="7">
    <location>
        <begin position="361"/>
        <end position="372"/>
    </location>
</feature>
<dbReference type="InterPro" id="IPR003124">
    <property type="entry name" value="WH2_dom"/>
</dbReference>
<feature type="compositionally biased region" description="Low complexity" evidence="7">
    <location>
        <begin position="73"/>
        <end position="87"/>
    </location>
</feature>
<feature type="compositionally biased region" description="Pro residues" evidence="7">
    <location>
        <begin position="747"/>
        <end position="762"/>
    </location>
</feature>
<feature type="compositionally biased region" description="Basic and acidic residues" evidence="7">
    <location>
        <begin position="572"/>
        <end position="590"/>
    </location>
</feature>
<feature type="compositionally biased region" description="Low complexity" evidence="7">
    <location>
        <begin position="21"/>
        <end position="64"/>
    </location>
</feature>
<feature type="domain" description="DH" evidence="10">
    <location>
        <begin position="1535"/>
        <end position="1716"/>
    </location>
</feature>
<organism evidence="14 15">
    <name type="scientific">Mycena pura</name>
    <dbReference type="NCBI Taxonomy" id="153505"/>
    <lineage>
        <taxon>Eukaryota</taxon>
        <taxon>Fungi</taxon>
        <taxon>Dikarya</taxon>
        <taxon>Basidiomycota</taxon>
        <taxon>Agaricomycotina</taxon>
        <taxon>Agaricomycetes</taxon>
        <taxon>Agaricomycetidae</taxon>
        <taxon>Agaricales</taxon>
        <taxon>Marasmiineae</taxon>
        <taxon>Mycenaceae</taxon>
        <taxon>Mycena</taxon>
    </lineage>
</organism>
<feature type="compositionally biased region" description="Basic and acidic residues" evidence="7">
    <location>
        <begin position="652"/>
        <end position="667"/>
    </location>
</feature>
<feature type="compositionally biased region" description="Polar residues" evidence="7">
    <location>
        <begin position="1297"/>
        <end position="1311"/>
    </location>
</feature>
<dbReference type="InterPro" id="IPR002048">
    <property type="entry name" value="EF_hand_dom"/>
</dbReference>
<feature type="domain" description="PH" evidence="9">
    <location>
        <begin position="1753"/>
        <end position="1847"/>
    </location>
</feature>
<sequence length="1865" mass="205198">MSQWQQPGYQYPMQTGFPAGNPQFQQNPQLQQQNPQFQQNPQQNPQFLQNPQQQGFGVGVVPQQTGYIPPRPQGFQQPPQAGFTGPQTGFIQSQPTGYVSGNFQQRSAPPPPPVPPLPSQFQGQASNFIASQQTNRSFLNTPPGPGLAPQATGFPGQRPLVAQPTGFVDPRLQMMSNSFMPLNMSSPYGAGGAPQLQPQQGPSLQQSFQQLQTQKPRISWALGKAERKQYDQIFRAWDTSNTGFISGTTALEVFGQSGLGKEDLARIWSLADIDDRGKLNLPEFHAAMGLIYRRLNGNNIPDQLPPELVPPSSRDLDASVNLVRDILKHDTRARSPSSADAPLSYRPNRSFANDTNGGNDPGRDATIYRHTDTQSAYKPRSRHLNRDDVRATAELDSPSADLEEMKRHLANTASMLDHKAEADRNRTADDEALDREMDDLKYKVKRLNEDLEYVSRGARSAAKDDERRKLERELLDLMHVKVPEVERKIKLRAEKQESEKREWARDRDRRNDRFGRFGDRDDSMDRYDRERERDRDRRRYDDERDRDRPYSRGSYRRDDREFDGGVYRRRSTSRDRDRDRERDRDYDRPRSAAPPEPVQPRPAPTPSPAPMKNMTPEERQAERRAEARRRVEARMAALGVTSSPAPGLDSSVEERLQEEKKEAEAKARIASQQAEEREAARRERLASEKAMKDGREAPAPTPTATTTAAPPAPTPKAAPPKPKVAPPPPPKSKTAPPPKPRERAAPRPAPPVAVAAPPPPQPAAATVDPEEEMLRQREEALRKQREARAERIRQLEREEEEETLRKQREARAERIRQLEREEEEAARAEEEHARRIRARTAAAATAATAPTPPPPAPPAPPAPVTSPSEKSSTNPFSRLMKEGGALASPPAATSSTNPWTAVASSTVTPTPASPAPPAAARNPFPTSTKTSYHTAPSGIGDDWEDVKEPEDDSDSEDDMSSRLNRENIAKQLFGNILPATGPRPQSAAGNSRSGTPGTPASAGFPPPPPPPAPPGPPPPPVAPPAPIAAPPAAANAGDVSALMRAIQGGKTLRKAVTVDKSGPSVSGKVIGDTTPPPHIDDVPPAPLMVSASASSTSSNRRSVDWYAGLAADAGPPAADRMPFVARMPSMTEAPEEPYAPPSPPPAPVPVPDIRVEEPAVEPVSSLMADIDKSIVFKVRTLYAYEADGAEDISFGENVILMASPSKTGGDWWYGQSVRDGTSGMFPKTYVMEITSMHAKAVYSYTANNSDELSFSEGETLTIIDATEDEWWKAERDGAIYIVPAGYLEVAEAGPVPSGSNVTDQTRSSPSATEAPVISESANGQGGEDANSDTDSDYDSFSEEESESDSEAREHERQLVLEAAGLIVKKDVQPPPRPRSKRQAPRRPPPAAPDRSSVVSASSKELPSLPELDVAAGLDDAYDRYESFRGHHQRLSVASVETYQTSPTPSSPSMVSMSPTPSEGGRGYAQLLHFLGRKTPNEGDRAVDRKATISAPILQTPENGGVSRANSPAFGSSWASLVDKSALDGIPTSERRRQEAIFELIATEVTYVQDLQLIVETFYSSMMQLLERKAITVVFANIEDILLTNTAFMSSLEERQKECRLYVDRIGDVLRDHLSNMAVYTEYCVNQATAIKVLKSLRDSNPELASHLQRLKEDPAVRNLDLSSYLLAPMQRITRYPLLIKQILHYTGPGDEHRAIQKAITTSEKILDHINESIRDQEGRETLKRISQNLWIGQGRLDLTAPTRHMGMRRLLREGPLVKAKSGRKLHGFLCSDILVLTDANMKTLYRMPIALNEAQIKDAPGGRDDTMLQISLPYPRGGDAIVLRASSVRDCQLWMNEIEAASRKCREAEKRALRKIPSSSS</sequence>
<feature type="compositionally biased region" description="Acidic residues" evidence="7">
    <location>
        <begin position="1329"/>
        <end position="1348"/>
    </location>
</feature>
<protein>
    <recommendedName>
        <fullName evidence="2">Actin cytoskeleton-regulatory complex protein PAN1</fullName>
    </recommendedName>
    <alternativeName>
        <fullName evidence="3">Actin cytoskeleton-regulatory complex protein pan1</fullName>
    </alternativeName>
</protein>
<comment type="subcellular location">
    <subcellularLocation>
        <location evidence="1">Cytoplasm</location>
    </subcellularLocation>
</comment>
<dbReference type="Proteomes" id="UP001219525">
    <property type="component" value="Unassembled WGS sequence"/>
</dbReference>
<dbReference type="PANTHER" id="PTHR46006">
    <property type="entry name" value="RHO GUANINE NUCLEOTIDE EXCHANGE FACTOR AT 64C, ISOFORM A"/>
    <property type="match status" value="1"/>
</dbReference>
<feature type="compositionally biased region" description="Low complexity" evidence="7">
    <location>
        <begin position="839"/>
        <end position="849"/>
    </location>
</feature>
<feature type="region of interest" description="Disordered" evidence="7">
    <location>
        <begin position="327"/>
        <end position="402"/>
    </location>
</feature>
<dbReference type="SMART" id="SM00326">
    <property type="entry name" value="SH3"/>
    <property type="match status" value="2"/>
</dbReference>
<dbReference type="InterPro" id="IPR051480">
    <property type="entry name" value="Endocytic_GEF_Adapter"/>
</dbReference>